<keyword evidence="3" id="KW-1185">Reference proteome</keyword>
<gene>
    <name evidence="2" type="ORF">AAFF_G00190150</name>
</gene>
<feature type="compositionally biased region" description="Low complexity" evidence="1">
    <location>
        <begin position="52"/>
        <end position="63"/>
    </location>
</feature>
<evidence type="ECO:0000313" key="2">
    <source>
        <dbReference type="EMBL" id="KAJ8385394.1"/>
    </source>
</evidence>
<protein>
    <submittedName>
        <fullName evidence="2">Uncharacterized protein</fullName>
    </submittedName>
</protein>
<proteinExistence type="predicted"/>
<feature type="region of interest" description="Disordered" evidence="1">
    <location>
        <begin position="1"/>
        <end position="20"/>
    </location>
</feature>
<dbReference type="EMBL" id="JAINUG010000252">
    <property type="protein sequence ID" value="KAJ8385394.1"/>
    <property type="molecule type" value="Genomic_DNA"/>
</dbReference>
<organism evidence="2 3">
    <name type="scientific">Aldrovandia affinis</name>
    <dbReference type="NCBI Taxonomy" id="143900"/>
    <lineage>
        <taxon>Eukaryota</taxon>
        <taxon>Metazoa</taxon>
        <taxon>Chordata</taxon>
        <taxon>Craniata</taxon>
        <taxon>Vertebrata</taxon>
        <taxon>Euteleostomi</taxon>
        <taxon>Actinopterygii</taxon>
        <taxon>Neopterygii</taxon>
        <taxon>Teleostei</taxon>
        <taxon>Notacanthiformes</taxon>
        <taxon>Halosauridae</taxon>
        <taxon>Aldrovandia</taxon>
    </lineage>
</organism>
<dbReference type="AlphaFoldDB" id="A0AAD7W766"/>
<dbReference type="Proteomes" id="UP001221898">
    <property type="component" value="Unassembled WGS sequence"/>
</dbReference>
<reference evidence="2" key="1">
    <citation type="journal article" date="2023" name="Science">
        <title>Genome structures resolve the early diversification of teleost fishes.</title>
        <authorList>
            <person name="Parey E."/>
            <person name="Louis A."/>
            <person name="Montfort J."/>
            <person name="Bouchez O."/>
            <person name="Roques C."/>
            <person name="Iampietro C."/>
            <person name="Lluch J."/>
            <person name="Castinel A."/>
            <person name="Donnadieu C."/>
            <person name="Desvignes T."/>
            <person name="Floi Bucao C."/>
            <person name="Jouanno E."/>
            <person name="Wen M."/>
            <person name="Mejri S."/>
            <person name="Dirks R."/>
            <person name="Jansen H."/>
            <person name="Henkel C."/>
            <person name="Chen W.J."/>
            <person name="Zahm M."/>
            <person name="Cabau C."/>
            <person name="Klopp C."/>
            <person name="Thompson A.W."/>
            <person name="Robinson-Rechavi M."/>
            <person name="Braasch I."/>
            <person name="Lecointre G."/>
            <person name="Bobe J."/>
            <person name="Postlethwait J.H."/>
            <person name="Berthelot C."/>
            <person name="Roest Crollius H."/>
            <person name="Guiguen Y."/>
        </authorList>
    </citation>
    <scope>NUCLEOTIDE SEQUENCE</scope>
    <source>
        <strain evidence="2">NC1722</strain>
    </source>
</reference>
<name>A0AAD7W766_9TELE</name>
<evidence type="ECO:0000313" key="3">
    <source>
        <dbReference type="Proteomes" id="UP001221898"/>
    </source>
</evidence>
<comment type="caution">
    <text evidence="2">The sequence shown here is derived from an EMBL/GenBank/DDBJ whole genome shotgun (WGS) entry which is preliminary data.</text>
</comment>
<accession>A0AAD7W766</accession>
<evidence type="ECO:0000256" key="1">
    <source>
        <dbReference type="SAM" id="MobiDB-lite"/>
    </source>
</evidence>
<sequence>MCGGGGTSGTTKPFATSGGGFIGRAVGTTWECMSSAVTPIRPGRGPSGVRMPGQAPGPLAQPATEAADEAFILHSPRDSPGVPGGAPKRPPWWRRALPHFQDFVMDGGVAGDNPLWGGYGAIQVGR</sequence>
<feature type="region of interest" description="Disordered" evidence="1">
    <location>
        <begin position="37"/>
        <end position="67"/>
    </location>
</feature>